<protein>
    <submittedName>
        <fullName evidence="1">Disease resistance protein</fullName>
    </submittedName>
</protein>
<dbReference type="Proteomes" id="UP001164539">
    <property type="component" value="Chromosome 5"/>
</dbReference>
<sequence length="945" mass="108112">MADAVVSSLVEQLTSIIGQEIQLEVSLVLGVDKEVKKLTSNLQAVQAVLIDAERRGMKEVTVKVWLDQLKRVSYDMEDVLDEWKTAIMKLQMGGVENAVVPQKKKVCSFFVSPCFCFKQVGLRRDIALKIKDINENLDGIAKSKDMFNFRVMESVEEPQRVKSVSFLDVSEIRGRSEEKNTLISKLLCESSEQQQQGLHIISIVGIGGIGKTTLAQLAYNDNVVMGSFDKRIWVCVSDPFDELRIAKAIIEGLEVSASNLCELESLLQQINQSIVGKKFLLVLDDVWTENYNKWEPFHRCLKNGGRGSKILITTRKETVARVMESIDIITIKELSDEECWLLFKRLAFFDRSSKESEKLEEIGKKIVGKCKGLPLAAKTVGGLLRFKRTREEWQNILDSEMWELEKFEKDILPLLLLSYNDLPSMVRRCFCYCAIFPKDYKMVKDQLIKLWMAQGYLGLEQNKELEIIGQDYFDNLATRSFFQDFEKDDDENIVRCKMHDIVHDLAQFLHKDECFTARVDYLKETFIIPSHHEKVRHAMLMIGRQASFPDSVGSFKMLRSLAVYNHDYDYSSIGNALRKLFGQLKCLRALNICGSFTCSHPIKEIPKEIEKMIHLRYLKLSWVKVEEFARGMLLPQGIGKLVNLRHLKFDNVSLSYMPQGIERLTCLRTVSYLNVRDDGQYGGKACTLGCLKNLNNLRGLLELKGLANVSNIEEARKAELEKKKNLSHLNLFFDIEETIAENMNEDDEVVLQAVNEAVLEALQPPRDLEKLGIFYCRASSVFPGWILSLTRLTNLTLSWGINCEHMPPLGKLRFLEMLHIEKMTSVKKIGEEFLGIDSAALSSSSSSSYMVFPNLKGLSFLAMDKWEEWDVSITQGEEDIEIMPGLCSLTILYCPKLKILPDHLLQRTTLEKLKIHECPFLAQRYKKETGEDWTKVSHIPIVEFQ</sequence>
<comment type="caution">
    <text evidence="1">The sequence shown here is derived from an EMBL/GenBank/DDBJ whole genome shotgun (WGS) entry which is preliminary data.</text>
</comment>
<keyword evidence="2" id="KW-1185">Reference proteome</keyword>
<evidence type="ECO:0000313" key="1">
    <source>
        <dbReference type="EMBL" id="KAJ4718068.1"/>
    </source>
</evidence>
<name>A0ACC1Y388_MELAZ</name>
<evidence type="ECO:0000313" key="2">
    <source>
        <dbReference type="Proteomes" id="UP001164539"/>
    </source>
</evidence>
<accession>A0ACC1Y388</accession>
<dbReference type="EMBL" id="CM051398">
    <property type="protein sequence ID" value="KAJ4718068.1"/>
    <property type="molecule type" value="Genomic_DNA"/>
</dbReference>
<organism evidence="1 2">
    <name type="scientific">Melia azedarach</name>
    <name type="common">Chinaberry tree</name>
    <dbReference type="NCBI Taxonomy" id="155640"/>
    <lineage>
        <taxon>Eukaryota</taxon>
        <taxon>Viridiplantae</taxon>
        <taxon>Streptophyta</taxon>
        <taxon>Embryophyta</taxon>
        <taxon>Tracheophyta</taxon>
        <taxon>Spermatophyta</taxon>
        <taxon>Magnoliopsida</taxon>
        <taxon>eudicotyledons</taxon>
        <taxon>Gunneridae</taxon>
        <taxon>Pentapetalae</taxon>
        <taxon>rosids</taxon>
        <taxon>malvids</taxon>
        <taxon>Sapindales</taxon>
        <taxon>Meliaceae</taxon>
        <taxon>Melia</taxon>
    </lineage>
</organism>
<gene>
    <name evidence="1" type="ORF">OWV82_009795</name>
</gene>
<proteinExistence type="predicted"/>
<reference evidence="1 2" key="1">
    <citation type="journal article" date="2023" name="Science">
        <title>Complex scaffold remodeling in plant triterpene biosynthesis.</title>
        <authorList>
            <person name="De La Pena R."/>
            <person name="Hodgson H."/>
            <person name="Liu J.C."/>
            <person name="Stephenson M.J."/>
            <person name="Martin A.C."/>
            <person name="Owen C."/>
            <person name="Harkess A."/>
            <person name="Leebens-Mack J."/>
            <person name="Jimenez L.E."/>
            <person name="Osbourn A."/>
            <person name="Sattely E.S."/>
        </authorList>
    </citation>
    <scope>NUCLEOTIDE SEQUENCE [LARGE SCALE GENOMIC DNA]</scope>
    <source>
        <strain evidence="2">cv. JPN11</strain>
        <tissue evidence="1">Leaf</tissue>
    </source>
</reference>